<dbReference type="GO" id="GO:0005524">
    <property type="term" value="F:ATP binding"/>
    <property type="evidence" value="ECO:0007669"/>
    <property type="project" value="UniProtKB-KW"/>
</dbReference>
<dbReference type="Gene3D" id="3.30.200.20">
    <property type="entry name" value="Phosphorylase Kinase, domain 1"/>
    <property type="match status" value="1"/>
</dbReference>
<proteinExistence type="predicted"/>
<dbReference type="InterPro" id="IPR011009">
    <property type="entry name" value="Kinase-like_dom_sf"/>
</dbReference>
<keyword evidence="4" id="KW-0547">Nucleotide-binding</keyword>
<dbReference type="PANTHER" id="PTHR43289:SF6">
    <property type="entry name" value="SERINE_THREONINE-PROTEIN KINASE NEKL-3"/>
    <property type="match status" value="1"/>
</dbReference>
<dbReference type="PANTHER" id="PTHR43289">
    <property type="entry name" value="MITOGEN-ACTIVATED PROTEIN KINASE KINASE KINASE 20-RELATED"/>
    <property type="match status" value="1"/>
</dbReference>
<feature type="compositionally biased region" description="Polar residues" evidence="7">
    <location>
        <begin position="366"/>
        <end position="381"/>
    </location>
</feature>
<evidence type="ECO:0000313" key="11">
    <source>
        <dbReference type="Proteomes" id="UP000054078"/>
    </source>
</evidence>
<evidence type="ECO:0000256" key="6">
    <source>
        <dbReference type="ARBA" id="ARBA00022840"/>
    </source>
</evidence>
<comment type="caution">
    <text evidence="10">The sequence shown here is derived from an EMBL/GenBank/DDBJ whole genome shotgun (WGS) entry which is preliminary data.</text>
</comment>
<evidence type="ECO:0000259" key="9">
    <source>
        <dbReference type="PROSITE" id="PS50011"/>
    </source>
</evidence>
<dbReference type="GO" id="GO:0004674">
    <property type="term" value="F:protein serine/threonine kinase activity"/>
    <property type="evidence" value="ECO:0007669"/>
    <property type="project" value="UniProtKB-KW"/>
</dbReference>
<organism evidence="10 11">
    <name type="scientific">Tractidigestivibacter scatoligenes</name>
    <name type="common">Olsenella scatoligenes</name>
    <dbReference type="NCBI Taxonomy" id="1299998"/>
    <lineage>
        <taxon>Bacteria</taxon>
        <taxon>Bacillati</taxon>
        <taxon>Actinomycetota</taxon>
        <taxon>Coriobacteriia</taxon>
        <taxon>Coriobacteriales</taxon>
        <taxon>Atopobiaceae</taxon>
        <taxon>Tractidigestivibacter</taxon>
    </lineage>
</organism>
<accession>A0A100YVD2</accession>
<dbReference type="Proteomes" id="UP000054078">
    <property type="component" value="Unassembled WGS sequence"/>
</dbReference>
<sequence>MSENLDVEIPWPGWRVVSRLGHGTYGSVWEIERDVAGDSERGALKVIGVPPEGEADDSLGLGYDEGTLSATYDERADAVLREYRLMAGLSSHPNVVSCRDFAKIARVGEPGYDVLIRMELLTPLTRWVRGKEIAVRDAARIGRDVARALSACESRGIVHRDVKPENIMVDEWGNFKLGDFGVARTLEGTRTATTAGTETYMAPEVIRHDRYNQTVDIYSLGLVMWWLLNDYRLPFMPAGRLASGDVARAEARRLAGESIPAPAGCPDAFVRIVLRACAFRPEDRYQSAAEMVTDLEAFLAGGVLSGSTVTPKVEVDVAVQQSSPNADTPNDTDWGETTDATVGKRFGVNSAIHANSFHDEPATVGRTPTSVQSPHATVTPTTRRIPKPVEVTSFTASAKKNLVNVLSRAAVQKGEKIVIQKGEEIVTSPVAGTVVSVSDFSIGKLKIAIETDAIVSGNDLMVVAPVRGKVAYEGWSYSNERLDGVTILTNDGIDVNVSWNLLDEYRDFKANDNDAVYPLYTTDKEVVVGGPLLLIDTDQVGHSNTLWVCVAVHHAPASLRPTVSVGTRVKTGDAIISTQESISARSSKAAVSTLKEESKPSQNPKDGKKCVGDLLFVMLFPCLIGPGIGFESGGSVGAVIGFGIGVAIAVLAWRDVI</sequence>
<protein>
    <recommendedName>
        <fullName evidence="1">non-specific serine/threonine protein kinase</fullName>
        <ecNumber evidence="1">2.7.11.1</ecNumber>
    </recommendedName>
</protein>
<feature type="transmembrane region" description="Helical" evidence="8">
    <location>
        <begin position="636"/>
        <end position="653"/>
    </location>
</feature>
<dbReference type="STRING" id="1299998.AUL39_05125"/>
<name>A0A100YVD2_TRASO</name>
<keyword evidence="11" id="KW-1185">Reference proteome</keyword>
<evidence type="ECO:0000256" key="8">
    <source>
        <dbReference type="SAM" id="Phobius"/>
    </source>
</evidence>
<keyword evidence="5" id="KW-0418">Kinase</keyword>
<evidence type="ECO:0000256" key="2">
    <source>
        <dbReference type="ARBA" id="ARBA00022527"/>
    </source>
</evidence>
<dbReference type="CDD" id="cd14014">
    <property type="entry name" value="STKc_PknB_like"/>
    <property type="match status" value="1"/>
</dbReference>
<evidence type="ECO:0000313" key="10">
    <source>
        <dbReference type="EMBL" id="KUH58388.1"/>
    </source>
</evidence>
<dbReference type="RefSeq" id="WP_059054382.1">
    <property type="nucleotide sequence ID" value="NZ_LOJF01000009.1"/>
</dbReference>
<dbReference type="EMBL" id="LOJF01000009">
    <property type="protein sequence ID" value="KUH58388.1"/>
    <property type="molecule type" value="Genomic_DNA"/>
</dbReference>
<dbReference type="AlphaFoldDB" id="A0A100YVD2"/>
<dbReference type="SMART" id="SM00220">
    <property type="entry name" value="S_TKc"/>
    <property type="match status" value="1"/>
</dbReference>
<evidence type="ECO:0000256" key="4">
    <source>
        <dbReference type="ARBA" id="ARBA00022741"/>
    </source>
</evidence>
<dbReference type="EC" id="2.7.11.1" evidence="1"/>
<dbReference type="PROSITE" id="PS50011">
    <property type="entry name" value="PROTEIN_KINASE_DOM"/>
    <property type="match status" value="1"/>
</dbReference>
<reference evidence="10 11" key="1">
    <citation type="submission" date="2015-12" db="EMBL/GenBank/DDBJ databases">
        <title>Draft Genome Sequence of Olsenella scatoligenes SK9K4T; a Producer of 3-Methylindole- (skatole) and 4-Methylphenol- (p-cresol) Isolated from Pig Feces.</title>
        <authorList>
            <person name="Li X."/>
            <person name="Borg B."/>
            <person name="Canibe N."/>
        </authorList>
    </citation>
    <scope>NUCLEOTIDE SEQUENCE [LARGE SCALE GENOMIC DNA]</scope>
    <source>
        <strain evidence="10 11">SK9K4</strain>
    </source>
</reference>
<evidence type="ECO:0000256" key="5">
    <source>
        <dbReference type="ARBA" id="ARBA00022777"/>
    </source>
</evidence>
<gene>
    <name evidence="10" type="ORF">AUL39_05125</name>
</gene>
<keyword evidence="3" id="KW-0808">Transferase</keyword>
<evidence type="ECO:0000256" key="3">
    <source>
        <dbReference type="ARBA" id="ARBA00022679"/>
    </source>
</evidence>
<evidence type="ECO:0000256" key="7">
    <source>
        <dbReference type="SAM" id="MobiDB-lite"/>
    </source>
</evidence>
<keyword evidence="8" id="KW-0472">Membrane</keyword>
<dbReference type="InterPro" id="IPR000719">
    <property type="entry name" value="Prot_kinase_dom"/>
</dbReference>
<keyword evidence="2" id="KW-0723">Serine/threonine-protein kinase</keyword>
<dbReference type="Gene3D" id="1.10.510.10">
    <property type="entry name" value="Transferase(Phosphotransferase) domain 1"/>
    <property type="match status" value="1"/>
</dbReference>
<keyword evidence="8" id="KW-0812">Transmembrane</keyword>
<dbReference type="SUPFAM" id="SSF56112">
    <property type="entry name" value="Protein kinase-like (PK-like)"/>
    <property type="match status" value="1"/>
</dbReference>
<dbReference type="InterPro" id="IPR008271">
    <property type="entry name" value="Ser/Thr_kinase_AS"/>
</dbReference>
<keyword evidence="6" id="KW-0067">ATP-binding</keyword>
<dbReference type="PROSITE" id="PS00108">
    <property type="entry name" value="PROTEIN_KINASE_ST"/>
    <property type="match status" value="1"/>
</dbReference>
<dbReference type="Pfam" id="PF00069">
    <property type="entry name" value="Pkinase"/>
    <property type="match status" value="1"/>
</dbReference>
<keyword evidence="8" id="KW-1133">Transmembrane helix</keyword>
<dbReference type="OrthoDB" id="3174611at2"/>
<feature type="domain" description="Protein kinase" evidence="9">
    <location>
        <begin position="14"/>
        <end position="299"/>
    </location>
</feature>
<feature type="region of interest" description="Disordered" evidence="7">
    <location>
        <begin position="357"/>
        <end position="381"/>
    </location>
</feature>
<evidence type="ECO:0000256" key="1">
    <source>
        <dbReference type="ARBA" id="ARBA00012513"/>
    </source>
</evidence>